<dbReference type="Gene3D" id="1.10.10.10">
    <property type="entry name" value="Winged helix-like DNA-binding domain superfamily/Winged helix DNA-binding domain"/>
    <property type="match status" value="1"/>
</dbReference>
<keyword evidence="3" id="KW-1185">Reference proteome</keyword>
<comment type="caution">
    <text evidence="2">The sequence shown here is derived from an EMBL/GenBank/DDBJ whole genome shotgun (WGS) entry which is preliminary data.</text>
</comment>
<evidence type="ECO:0000259" key="1">
    <source>
        <dbReference type="SMART" id="SM00421"/>
    </source>
</evidence>
<accession>A0ABP4E361</accession>
<dbReference type="PANTHER" id="PTHR34293">
    <property type="entry name" value="HTH-TYPE TRANSCRIPTIONAL REGULATOR TRMBL2"/>
    <property type="match status" value="1"/>
</dbReference>
<dbReference type="SUPFAM" id="SSF46894">
    <property type="entry name" value="C-terminal effector domain of the bipartite response regulators"/>
    <property type="match status" value="1"/>
</dbReference>
<dbReference type="InterPro" id="IPR036388">
    <property type="entry name" value="WH-like_DNA-bd_sf"/>
</dbReference>
<dbReference type="PANTHER" id="PTHR34293:SF1">
    <property type="entry name" value="HTH-TYPE TRANSCRIPTIONAL REGULATOR TRMBL2"/>
    <property type="match status" value="1"/>
</dbReference>
<reference evidence="3" key="1">
    <citation type="journal article" date="2019" name="Int. J. Syst. Evol. Microbiol.">
        <title>The Global Catalogue of Microorganisms (GCM) 10K type strain sequencing project: providing services to taxonomists for standard genome sequencing and annotation.</title>
        <authorList>
            <consortium name="The Broad Institute Genomics Platform"/>
            <consortium name="The Broad Institute Genome Sequencing Center for Infectious Disease"/>
            <person name="Wu L."/>
            <person name="Ma J."/>
        </authorList>
    </citation>
    <scope>NUCLEOTIDE SEQUENCE [LARGE SCALE GENOMIC DNA]</scope>
    <source>
        <strain evidence="3">JCM 13002</strain>
    </source>
</reference>
<sequence>MAAEPTDRGSGLPDEAGRGLYLAVLARGGRIPLSTVPEQDRAVVDQLVRVGLLVPNPIDGAYVAVSPRAVGERIGSEMRSAAADLLWRAERLPADLDPLTRAYDSLPRQADDPQRATYVHGRERIRHRIAELVSECKQEMLTAQPGPRQPATITLARPQDLALVQRGARMRTLYQPQVLAEPWTLGYAAELTEQGAGLRVLDESFERMLIIDRAVAVVPAADDYSRAAFISDPAAVAFLVKTFERDWARADVVQWAEVDTPAVAASAANRVGRLLAQGLTQRAVATRLGLSERTVAGHISRLRERYGAQTLFQLGWLMRGSRRD</sequence>
<organism evidence="2 3">
    <name type="scientific">Kitasatospora arboriphila</name>
    <dbReference type="NCBI Taxonomy" id="258052"/>
    <lineage>
        <taxon>Bacteria</taxon>
        <taxon>Bacillati</taxon>
        <taxon>Actinomycetota</taxon>
        <taxon>Actinomycetes</taxon>
        <taxon>Kitasatosporales</taxon>
        <taxon>Streptomycetaceae</taxon>
        <taxon>Kitasatospora</taxon>
    </lineage>
</organism>
<proteinExistence type="predicted"/>
<dbReference type="InterPro" id="IPR016032">
    <property type="entry name" value="Sig_transdc_resp-reg_C-effctor"/>
</dbReference>
<dbReference type="SMART" id="SM00421">
    <property type="entry name" value="HTH_LUXR"/>
    <property type="match status" value="1"/>
</dbReference>
<dbReference type="Proteomes" id="UP001499987">
    <property type="component" value="Unassembled WGS sequence"/>
</dbReference>
<gene>
    <name evidence="2" type="ORF">GCM10009663_35530</name>
</gene>
<feature type="domain" description="HTH luxR-type" evidence="1">
    <location>
        <begin position="270"/>
        <end position="318"/>
    </location>
</feature>
<dbReference type="InterPro" id="IPR051797">
    <property type="entry name" value="TrmB-like"/>
</dbReference>
<dbReference type="RefSeq" id="WP_344624600.1">
    <property type="nucleotide sequence ID" value="NZ_BAAALD010000031.1"/>
</dbReference>
<dbReference type="Pfam" id="PF00196">
    <property type="entry name" value="GerE"/>
    <property type="match status" value="1"/>
</dbReference>
<dbReference type="EMBL" id="BAAALD010000031">
    <property type="protein sequence ID" value="GAA1088759.1"/>
    <property type="molecule type" value="Genomic_DNA"/>
</dbReference>
<evidence type="ECO:0000313" key="2">
    <source>
        <dbReference type="EMBL" id="GAA1088759.1"/>
    </source>
</evidence>
<protein>
    <submittedName>
        <fullName evidence="2">Helix-turn-helix transcriptional regulator</fullName>
    </submittedName>
</protein>
<name>A0ABP4E361_9ACTN</name>
<dbReference type="InterPro" id="IPR000792">
    <property type="entry name" value="Tscrpt_reg_LuxR_C"/>
</dbReference>
<evidence type="ECO:0000313" key="3">
    <source>
        <dbReference type="Proteomes" id="UP001499987"/>
    </source>
</evidence>